<comment type="catalytic activity">
    <reaction evidence="5">
        <text>siroheme + 2 H(+) = 12,18-didecarboxysiroheme + 2 CO2</text>
        <dbReference type="Rhea" id="RHEA:19093"/>
        <dbReference type="ChEBI" id="CHEBI:15378"/>
        <dbReference type="ChEBI" id="CHEBI:16526"/>
        <dbReference type="ChEBI" id="CHEBI:60052"/>
        <dbReference type="ChEBI" id="CHEBI:140497"/>
        <dbReference type="EC" id="4.1.1.111"/>
    </reaction>
</comment>
<dbReference type="Pfam" id="PF17805">
    <property type="entry name" value="AsnC_trans_reg2"/>
    <property type="match status" value="1"/>
</dbReference>
<reference evidence="8 9" key="1">
    <citation type="submission" date="2016-04" db="EMBL/GenBank/DDBJ databases">
        <title>Draft genome sequence of freshwater magnetotactic bacteria Magnetospirillum marisnigri SP-1 and Magnetospirillum moscoviense BB-1.</title>
        <authorList>
            <person name="Koziaeva V."/>
            <person name="Dziuba M.V."/>
            <person name="Ivanov T.M."/>
            <person name="Kuznetsov B."/>
            <person name="Grouzdev D.S."/>
        </authorList>
    </citation>
    <scope>NUCLEOTIDE SEQUENCE [LARGE SCALE GENOMIC DNA]</scope>
    <source>
        <strain evidence="8 9">BB-1</strain>
    </source>
</reference>
<evidence type="ECO:0000256" key="5">
    <source>
        <dbReference type="ARBA" id="ARBA00048470"/>
    </source>
</evidence>
<name>A0A178MZ39_9PROT</name>
<organism evidence="8 9">
    <name type="scientific">Magnetospirillum moscoviense</name>
    <dbReference type="NCBI Taxonomy" id="1437059"/>
    <lineage>
        <taxon>Bacteria</taxon>
        <taxon>Pseudomonadati</taxon>
        <taxon>Pseudomonadota</taxon>
        <taxon>Alphaproteobacteria</taxon>
        <taxon>Rhodospirillales</taxon>
        <taxon>Rhodospirillaceae</taxon>
        <taxon>Magnetospirillum</taxon>
    </lineage>
</organism>
<dbReference type="EMBL" id="LWQU01000043">
    <property type="protein sequence ID" value="OAN63206.1"/>
    <property type="molecule type" value="Genomic_DNA"/>
</dbReference>
<keyword evidence="1" id="KW-0456">Lyase</keyword>
<dbReference type="PROSITE" id="PS00519">
    <property type="entry name" value="HTH_ASNC_1"/>
    <property type="match status" value="1"/>
</dbReference>
<evidence type="ECO:0000313" key="9">
    <source>
        <dbReference type="Proteomes" id="UP000078543"/>
    </source>
</evidence>
<evidence type="ECO:0000313" key="8">
    <source>
        <dbReference type="EMBL" id="OAN63206.1"/>
    </source>
</evidence>
<dbReference type="RefSeq" id="WP_068497106.1">
    <property type="nucleotide sequence ID" value="NZ_LWQU01000043.1"/>
</dbReference>
<dbReference type="InterPro" id="IPR050684">
    <property type="entry name" value="HTH-Siroheme_Decarb"/>
</dbReference>
<dbReference type="Proteomes" id="UP000078543">
    <property type="component" value="Unassembled WGS sequence"/>
</dbReference>
<feature type="domain" description="Siroheme decarboxylase NirL-like HTH" evidence="7">
    <location>
        <begin position="6"/>
        <end position="49"/>
    </location>
</feature>
<dbReference type="InterPro" id="IPR019885">
    <property type="entry name" value="Tscrpt_reg_HTH_AsnC-type_CS"/>
</dbReference>
<dbReference type="Gene3D" id="1.10.10.10">
    <property type="entry name" value="Winged helix-like DNA-binding domain superfamily/Winged helix DNA-binding domain"/>
    <property type="match status" value="1"/>
</dbReference>
<dbReference type="Gene3D" id="3.30.70.3460">
    <property type="match status" value="1"/>
</dbReference>
<dbReference type="PANTHER" id="PTHR43413:SF1">
    <property type="entry name" value="SIROHEME DECARBOXYLASE NIRL SUBUNIT"/>
    <property type="match status" value="1"/>
</dbReference>
<evidence type="ECO:0000256" key="1">
    <source>
        <dbReference type="ARBA" id="ARBA00023239"/>
    </source>
</evidence>
<dbReference type="GO" id="GO:0016829">
    <property type="term" value="F:lyase activity"/>
    <property type="evidence" value="ECO:0007669"/>
    <property type="project" value="UniProtKB-KW"/>
</dbReference>
<comment type="similarity">
    <text evidence="3">Belongs to the Ahb/Nir family.</text>
</comment>
<dbReference type="AlphaFoldDB" id="A0A178MZ39"/>
<dbReference type="EC" id="4.1.1.111" evidence="4"/>
<sequence length="150" mass="16453">MMDPLDRRLLDEFQRDLPLVSRPYLAMGEQLGISEDEVILRLERLRLAGSVARVGAVVRPHAAGASTLAAMAVPPVRLDEVAALVSAYPQVNHNYQREHRLNLWFVVAAGSQSEVAAVLDGIARQSGLAVLDLPMLEDFHIDLGFGLSWT</sequence>
<feature type="domain" description="Siroheme decarboxylase AsnC-like ligand binding" evidence="6">
    <location>
        <begin position="65"/>
        <end position="139"/>
    </location>
</feature>
<dbReference type="Pfam" id="PF22451">
    <property type="entry name" value="NirdL-like_HTH"/>
    <property type="match status" value="1"/>
</dbReference>
<comment type="pathway">
    <text evidence="2">Porphyrin-containing compound metabolism.</text>
</comment>
<evidence type="ECO:0000256" key="3">
    <source>
        <dbReference type="ARBA" id="ARBA00023457"/>
    </source>
</evidence>
<dbReference type="InterPro" id="IPR036388">
    <property type="entry name" value="WH-like_DNA-bd_sf"/>
</dbReference>
<dbReference type="InterPro" id="IPR053953">
    <property type="entry name" value="NirdL-like_HTH"/>
</dbReference>
<proteinExistence type="inferred from homology"/>
<evidence type="ECO:0000259" key="6">
    <source>
        <dbReference type="Pfam" id="PF17805"/>
    </source>
</evidence>
<protein>
    <recommendedName>
        <fullName evidence="4">siroheme decarboxylase</fullName>
        <ecNumber evidence="4">4.1.1.111</ecNumber>
    </recommendedName>
</protein>
<evidence type="ECO:0000256" key="2">
    <source>
        <dbReference type="ARBA" id="ARBA00023444"/>
    </source>
</evidence>
<evidence type="ECO:0000259" key="7">
    <source>
        <dbReference type="Pfam" id="PF22451"/>
    </source>
</evidence>
<dbReference type="PANTHER" id="PTHR43413">
    <property type="entry name" value="TRANSCRIPTIONAL REGULATOR, ASNC FAMILY"/>
    <property type="match status" value="1"/>
</dbReference>
<dbReference type="InterPro" id="IPR040523">
    <property type="entry name" value="AsnC_trans_reg2"/>
</dbReference>
<accession>A0A178MZ39</accession>
<comment type="caution">
    <text evidence="8">The sequence shown here is derived from an EMBL/GenBank/DDBJ whole genome shotgun (WGS) entry which is preliminary data.</text>
</comment>
<gene>
    <name evidence="8" type="ORF">A6A05_06550</name>
</gene>
<dbReference type="STRING" id="1437059.A6A05_06550"/>
<keyword evidence="9" id="KW-1185">Reference proteome</keyword>
<evidence type="ECO:0000256" key="4">
    <source>
        <dbReference type="ARBA" id="ARBA00023471"/>
    </source>
</evidence>